<dbReference type="OrthoDB" id="7307080at2"/>
<reference evidence="3 4" key="1">
    <citation type="journal article" date="2013" name="Int. J. Syst. Evol. Microbiol.">
        <title>Azospirillum humicireducens sp. nov., a nitrogen-fixing bacterium isolated from a microbial fuel cell.</title>
        <authorList>
            <person name="Zhou S."/>
            <person name="Han L."/>
            <person name="Wang Y."/>
            <person name="Yang G."/>
            <person name="Zhuang L."/>
            <person name="Hu P."/>
        </authorList>
    </citation>
    <scope>NUCLEOTIDE SEQUENCE [LARGE SCALE GENOMIC DNA]</scope>
    <source>
        <strain evidence="3 4">SgZ-5</strain>
    </source>
</reference>
<sequence length="84" mass="9116">MLLPFQSERFRTAPPVDGPGHRRSPATGDQPVRTTDCVTAILLFVAAVLLALLAFSGDWHGTATDSRPQAYENTPVLVIPPHPR</sequence>
<dbReference type="RefSeq" id="WP_063634706.1">
    <property type="nucleotide sequence ID" value="NZ_CP015285.1"/>
</dbReference>
<gene>
    <name evidence="3" type="ORF">A6A40_06675</name>
</gene>
<evidence type="ECO:0000256" key="1">
    <source>
        <dbReference type="SAM" id="MobiDB-lite"/>
    </source>
</evidence>
<evidence type="ECO:0000313" key="3">
    <source>
        <dbReference type="EMBL" id="ANC91609.1"/>
    </source>
</evidence>
<dbReference type="EMBL" id="CP015285">
    <property type="protein sequence ID" value="ANC91609.1"/>
    <property type="molecule type" value="Genomic_DNA"/>
</dbReference>
<keyword evidence="2" id="KW-1133">Transmembrane helix</keyword>
<feature type="region of interest" description="Disordered" evidence="1">
    <location>
        <begin position="1"/>
        <end position="32"/>
    </location>
</feature>
<organism evidence="3 4">
    <name type="scientific">Azospirillum humicireducens</name>
    <dbReference type="NCBI Taxonomy" id="1226968"/>
    <lineage>
        <taxon>Bacteria</taxon>
        <taxon>Pseudomonadati</taxon>
        <taxon>Pseudomonadota</taxon>
        <taxon>Alphaproteobacteria</taxon>
        <taxon>Rhodospirillales</taxon>
        <taxon>Azospirillaceae</taxon>
        <taxon>Azospirillum</taxon>
    </lineage>
</organism>
<evidence type="ECO:0000256" key="2">
    <source>
        <dbReference type="SAM" id="Phobius"/>
    </source>
</evidence>
<accession>A0A160JFF7</accession>
<keyword evidence="4" id="KW-1185">Reference proteome</keyword>
<dbReference type="KEGG" id="ahu:A6A40_06675"/>
<feature type="region of interest" description="Disordered" evidence="1">
    <location>
        <begin position="63"/>
        <end position="84"/>
    </location>
</feature>
<feature type="transmembrane region" description="Helical" evidence="2">
    <location>
        <begin position="38"/>
        <end position="57"/>
    </location>
</feature>
<keyword evidence="2" id="KW-0472">Membrane</keyword>
<proteinExistence type="predicted"/>
<dbReference type="Proteomes" id="UP000077405">
    <property type="component" value="Chromosome"/>
</dbReference>
<name>A0A160JFF7_9PROT</name>
<evidence type="ECO:0000313" key="4">
    <source>
        <dbReference type="Proteomes" id="UP000077405"/>
    </source>
</evidence>
<protein>
    <submittedName>
        <fullName evidence="3">Uncharacterized protein</fullName>
    </submittedName>
</protein>
<keyword evidence="2" id="KW-0812">Transmembrane</keyword>
<dbReference type="AlphaFoldDB" id="A0A160JFF7"/>